<dbReference type="GO" id="GO:0006139">
    <property type="term" value="P:nucleobase-containing compound metabolic process"/>
    <property type="evidence" value="ECO:0007669"/>
    <property type="project" value="InterPro"/>
</dbReference>
<dbReference type="InterPro" id="IPR036291">
    <property type="entry name" value="NAD(P)-bd_dom_sf"/>
</dbReference>
<comment type="caution">
    <text evidence="5">The sequence shown here is derived from an EMBL/GenBank/DDBJ whole genome shotgun (WGS) entry which is preliminary data.</text>
</comment>
<dbReference type="Proteomes" id="UP000437017">
    <property type="component" value="Unassembled WGS sequence"/>
</dbReference>
<dbReference type="AlphaFoldDB" id="A0A6A1Q985"/>
<evidence type="ECO:0000256" key="1">
    <source>
        <dbReference type="ARBA" id="ARBA00022679"/>
    </source>
</evidence>
<dbReference type="SUPFAM" id="SSF52540">
    <property type="entry name" value="P-loop containing nucleoside triphosphate hydrolases"/>
    <property type="match status" value="1"/>
</dbReference>
<keyword evidence="3" id="KW-0418">Kinase</keyword>
<dbReference type="Pfam" id="PF00406">
    <property type="entry name" value="ADK"/>
    <property type="match status" value="1"/>
</dbReference>
<evidence type="ECO:0000256" key="4">
    <source>
        <dbReference type="SAM" id="MobiDB-lite"/>
    </source>
</evidence>
<keyword evidence="1" id="KW-0808">Transferase</keyword>
<dbReference type="Gene3D" id="1.20.890.10">
    <property type="entry name" value="cAMP-dependent protein kinase regulatory subunit, dimerization-anchoring domain"/>
    <property type="match status" value="1"/>
</dbReference>
<dbReference type="CDD" id="cd01428">
    <property type="entry name" value="ADK"/>
    <property type="match status" value="1"/>
</dbReference>
<dbReference type="Gene3D" id="3.40.50.300">
    <property type="entry name" value="P-loop containing nucleotide triphosphate hydrolases"/>
    <property type="match status" value="1"/>
</dbReference>
<dbReference type="GO" id="GO:0005524">
    <property type="term" value="F:ATP binding"/>
    <property type="evidence" value="ECO:0007669"/>
    <property type="project" value="InterPro"/>
</dbReference>
<dbReference type="OrthoDB" id="10262413at2759"/>
<sequence length="739" mass="83858">FLSNSVVGASLEEITEEEEEHGEDKSAVPEASSANLKEGTFQIVGTLSTLETPCPSFAVETYYVSPEGLLRGDEGEGHPLLRCPANVFAPHLLSPANVRRGGSSGGGARTSCWGSSTSPCIADEARWVDLGQSLCKQSWPERFNIYTGCFNESTDLVLCDRHLIVMQDEGRVDAEELRDGGHGYFVRFLRQMTVNFLFQAVSREDLLMHLLECDVIIYNITENPQQVEEAIWAVSGQYYQRKAKLEKEMKYKKCKKTFVYMDKMCCSFKTLNEEISHFEKRKVFILVSTVMTWARSKPLDPDDSEIPFTEEDYRRRKHHPNFLDHINAEKTVLKFGKKVRKFATYVVAAGLQYGMEGGILHAFFKLAWSGEVPALPVFGDGTNVIPAIHVLDLAGYMTSRELVDYHCISKSTGPGKIQKVPKENAFLTKDLTPIKICILGPPAVGKSSIAEVLSKYYKLHHIKLKDVISEAIAKLEAIITPKDVGEGGEEEGEEEEEEENVEDAQELLDGIKESAEQDAGRLGDEYIIRFIKEKLKSMPCKNQGYILDGFPKTYDQAKDLFNQEEEEEEEEARGKMFPFDKLIIPEFVCSLDASDEFLKERVMNLPESIVAGTHYSQGQFLRALSNYRDINTEDETVLNYFDELEIHPIHIDVGRLEDAQNRLAIRQLIREIGEPRNYEEVKREEKELLEAQSLPLRNYLMTHVMPTLMQGLNECCKIRPDDPVDFLAEYLFKNNPEMQ</sequence>
<dbReference type="GO" id="GO:0019205">
    <property type="term" value="F:nucleobase-containing compound kinase activity"/>
    <property type="evidence" value="ECO:0007669"/>
    <property type="project" value="InterPro"/>
</dbReference>
<dbReference type="InterPro" id="IPR000850">
    <property type="entry name" value="Adenylat/UMP-CMP_kin"/>
</dbReference>
<accession>A0A6A1Q985</accession>
<organism evidence="5 6">
    <name type="scientific">Balaenoptera physalus</name>
    <name type="common">Fin whale</name>
    <name type="synonym">Balaena physalus</name>
    <dbReference type="NCBI Taxonomy" id="9770"/>
    <lineage>
        <taxon>Eukaryota</taxon>
        <taxon>Metazoa</taxon>
        <taxon>Chordata</taxon>
        <taxon>Craniata</taxon>
        <taxon>Vertebrata</taxon>
        <taxon>Euteleostomi</taxon>
        <taxon>Mammalia</taxon>
        <taxon>Eutheria</taxon>
        <taxon>Laurasiatheria</taxon>
        <taxon>Artiodactyla</taxon>
        <taxon>Whippomorpha</taxon>
        <taxon>Cetacea</taxon>
        <taxon>Mysticeti</taxon>
        <taxon>Balaenopteridae</taxon>
        <taxon>Balaenoptera</taxon>
    </lineage>
</organism>
<protein>
    <submittedName>
        <fullName evidence="5">Uncharacterized protein</fullName>
    </submittedName>
</protein>
<feature type="region of interest" description="Disordered" evidence="4">
    <location>
        <begin position="1"/>
        <end position="33"/>
    </location>
</feature>
<dbReference type="SUPFAM" id="SSF51735">
    <property type="entry name" value="NAD(P)-binding Rossmann-fold domains"/>
    <property type="match status" value="1"/>
</dbReference>
<dbReference type="Gene3D" id="3.40.50.720">
    <property type="entry name" value="NAD(P)-binding Rossmann-like Domain"/>
    <property type="match status" value="1"/>
</dbReference>
<reference evidence="5 6" key="1">
    <citation type="journal article" date="2019" name="PLoS ONE">
        <title>Genomic analyses reveal an absence of contemporary introgressive admixture between fin whales and blue whales, despite known hybrids.</title>
        <authorList>
            <person name="Westbury M.V."/>
            <person name="Petersen B."/>
            <person name="Lorenzen E.D."/>
        </authorList>
    </citation>
    <scope>NUCLEOTIDE SEQUENCE [LARGE SCALE GENOMIC DNA]</scope>
    <source>
        <strain evidence="5">FinWhale-01</strain>
    </source>
</reference>
<dbReference type="InterPro" id="IPR007858">
    <property type="entry name" value="Dpy-30_motif"/>
</dbReference>
<dbReference type="Pfam" id="PF05186">
    <property type="entry name" value="Dpy-30"/>
    <property type="match status" value="1"/>
</dbReference>
<name>A0A6A1Q985_BALPH</name>
<proteinExistence type="predicted"/>
<dbReference type="InterPro" id="IPR047499">
    <property type="entry name" value="DD_AK7"/>
</dbReference>
<feature type="compositionally biased region" description="Acidic residues" evidence="4">
    <location>
        <begin position="486"/>
        <end position="502"/>
    </location>
</feature>
<evidence type="ECO:0000313" key="6">
    <source>
        <dbReference type="Proteomes" id="UP000437017"/>
    </source>
</evidence>
<dbReference type="EMBL" id="SGJD01000825">
    <property type="protein sequence ID" value="KAB0403349.1"/>
    <property type="molecule type" value="Genomic_DNA"/>
</dbReference>
<feature type="non-terminal residue" evidence="5">
    <location>
        <position position="1"/>
    </location>
</feature>
<dbReference type="PANTHER" id="PTHR23359">
    <property type="entry name" value="NUCLEOTIDE KINASE"/>
    <property type="match status" value="1"/>
</dbReference>
<gene>
    <name evidence="5" type="ORF">E2I00_015866</name>
</gene>
<keyword evidence="2" id="KW-0547">Nucleotide-binding</keyword>
<dbReference type="CDD" id="cd22967">
    <property type="entry name" value="DD_AK7"/>
    <property type="match status" value="1"/>
</dbReference>
<evidence type="ECO:0000256" key="2">
    <source>
        <dbReference type="ARBA" id="ARBA00022741"/>
    </source>
</evidence>
<keyword evidence="6" id="KW-1185">Reference proteome</keyword>
<feature type="region of interest" description="Disordered" evidence="4">
    <location>
        <begin position="483"/>
        <end position="502"/>
    </location>
</feature>
<evidence type="ECO:0000313" key="5">
    <source>
        <dbReference type="EMBL" id="KAB0403349.1"/>
    </source>
</evidence>
<dbReference type="InterPro" id="IPR027417">
    <property type="entry name" value="P-loop_NTPase"/>
</dbReference>
<evidence type="ECO:0000256" key="3">
    <source>
        <dbReference type="ARBA" id="ARBA00022777"/>
    </source>
</evidence>